<organism evidence="1 2">
    <name type="scientific">Trifolium medium</name>
    <dbReference type="NCBI Taxonomy" id="97028"/>
    <lineage>
        <taxon>Eukaryota</taxon>
        <taxon>Viridiplantae</taxon>
        <taxon>Streptophyta</taxon>
        <taxon>Embryophyta</taxon>
        <taxon>Tracheophyta</taxon>
        <taxon>Spermatophyta</taxon>
        <taxon>Magnoliopsida</taxon>
        <taxon>eudicotyledons</taxon>
        <taxon>Gunneridae</taxon>
        <taxon>Pentapetalae</taxon>
        <taxon>rosids</taxon>
        <taxon>fabids</taxon>
        <taxon>Fabales</taxon>
        <taxon>Fabaceae</taxon>
        <taxon>Papilionoideae</taxon>
        <taxon>50 kb inversion clade</taxon>
        <taxon>NPAAA clade</taxon>
        <taxon>Hologalegina</taxon>
        <taxon>IRL clade</taxon>
        <taxon>Trifolieae</taxon>
        <taxon>Trifolium</taxon>
    </lineage>
</organism>
<evidence type="ECO:0000313" key="2">
    <source>
        <dbReference type="Proteomes" id="UP000265520"/>
    </source>
</evidence>
<dbReference type="AlphaFoldDB" id="A0A392UE35"/>
<sequence>LSYGCTNTDMTINFDVNHDKFETRSDVNHEARKIEVQLGGRTI</sequence>
<accession>A0A392UE35</accession>
<dbReference type="Proteomes" id="UP000265520">
    <property type="component" value="Unassembled WGS sequence"/>
</dbReference>
<evidence type="ECO:0000313" key="1">
    <source>
        <dbReference type="EMBL" id="MCI70974.1"/>
    </source>
</evidence>
<name>A0A392UE35_9FABA</name>
<proteinExistence type="predicted"/>
<dbReference type="EMBL" id="LXQA010786902">
    <property type="protein sequence ID" value="MCI70974.1"/>
    <property type="molecule type" value="Genomic_DNA"/>
</dbReference>
<reference evidence="1 2" key="1">
    <citation type="journal article" date="2018" name="Front. Plant Sci.">
        <title>Red Clover (Trifolium pratense) and Zigzag Clover (T. medium) - A Picture of Genomic Similarities and Differences.</title>
        <authorList>
            <person name="Dluhosova J."/>
            <person name="Istvanek J."/>
            <person name="Nedelnik J."/>
            <person name="Repkova J."/>
        </authorList>
    </citation>
    <scope>NUCLEOTIDE SEQUENCE [LARGE SCALE GENOMIC DNA]</scope>
    <source>
        <strain evidence="2">cv. 10/8</strain>
        <tissue evidence="1">Leaf</tissue>
    </source>
</reference>
<keyword evidence="2" id="KW-1185">Reference proteome</keyword>
<feature type="non-terminal residue" evidence="1">
    <location>
        <position position="1"/>
    </location>
</feature>
<comment type="caution">
    <text evidence="1">The sequence shown here is derived from an EMBL/GenBank/DDBJ whole genome shotgun (WGS) entry which is preliminary data.</text>
</comment>
<protein>
    <submittedName>
        <fullName evidence="1">Uncharacterized protein</fullName>
    </submittedName>
</protein>